<protein>
    <recommendedName>
        <fullName evidence="3">Lipoprotein</fullName>
    </recommendedName>
</protein>
<evidence type="ECO:0000313" key="2">
    <source>
        <dbReference type="Proteomes" id="UP001460072"/>
    </source>
</evidence>
<dbReference type="EMBL" id="JBCGDO010000013">
    <property type="protein sequence ID" value="MEM0542990.1"/>
    <property type="molecule type" value="Genomic_DNA"/>
</dbReference>
<comment type="caution">
    <text evidence="1">The sequence shown here is derived from an EMBL/GenBank/DDBJ whole genome shotgun (WGS) entry which is preliminary data.</text>
</comment>
<accession>A0ABU9N8V9</accession>
<dbReference type="PROSITE" id="PS51257">
    <property type="entry name" value="PROKAR_LIPOPROTEIN"/>
    <property type="match status" value="1"/>
</dbReference>
<evidence type="ECO:0000313" key="1">
    <source>
        <dbReference type="EMBL" id="MEM0542990.1"/>
    </source>
</evidence>
<keyword evidence="2" id="KW-1185">Reference proteome</keyword>
<evidence type="ECO:0008006" key="3">
    <source>
        <dbReference type="Google" id="ProtNLM"/>
    </source>
</evidence>
<dbReference type="Proteomes" id="UP001460072">
    <property type="component" value="Unassembled WGS sequence"/>
</dbReference>
<reference evidence="1 2" key="1">
    <citation type="submission" date="2024-03" db="EMBL/GenBank/DDBJ databases">
        <title>Two novel species of the genus Flavobacterium exhibiting potentially degradation of complex polysaccharides.</title>
        <authorList>
            <person name="Lian X."/>
        </authorList>
    </citation>
    <scope>NUCLEOTIDE SEQUENCE [LARGE SCALE GENOMIC DNA]</scope>
    <source>
        <strain evidence="2">j3</strain>
    </source>
</reference>
<dbReference type="RefSeq" id="WP_342696194.1">
    <property type="nucleotide sequence ID" value="NZ_JBCGDO010000013.1"/>
</dbReference>
<name>A0ABU9N8V9_9FLAO</name>
<sequence length="115" mass="13094">MKKVILFFIPFAFLSCTNSVNFTLKNNSSKEIDSLIVTNNFDTIKINNLKVNSTMSKELIFLKKQPKSDGNYRINIYNNGIKQDTTFGYLSNGLPVNSKFTIEIVEKGFIIIETN</sequence>
<gene>
    <name evidence="1" type="ORF">WFZ85_10190</name>
</gene>
<organism evidence="1 2">
    <name type="scientific">Flavobacterium aureirubrum</name>
    <dbReference type="NCBI Taxonomy" id="3133147"/>
    <lineage>
        <taxon>Bacteria</taxon>
        <taxon>Pseudomonadati</taxon>
        <taxon>Bacteroidota</taxon>
        <taxon>Flavobacteriia</taxon>
        <taxon>Flavobacteriales</taxon>
        <taxon>Flavobacteriaceae</taxon>
        <taxon>Flavobacterium</taxon>
    </lineage>
</organism>
<proteinExistence type="predicted"/>